<keyword evidence="2" id="KW-1185">Reference proteome</keyword>
<name>A0A9X9MCJ0_GULGU</name>
<reference evidence="1 2" key="1">
    <citation type="submission" date="2018-10" db="EMBL/GenBank/DDBJ databases">
        <authorList>
            <person name="Ekblom R."/>
            <person name="Jareborg N."/>
        </authorList>
    </citation>
    <scope>NUCLEOTIDE SEQUENCE [LARGE SCALE GENOMIC DNA]</scope>
    <source>
        <tissue evidence="1">Muscle</tissue>
    </source>
</reference>
<sequence>MCHLDSKLTLCPLMSIRTTQIFTKTSRQIDSELFSWPWKRRPTTELSDNLSRHMDSKLTMCPWAWRQIQLSDRPNLQIHHVL</sequence>
<gene>
    <name evidence="1" type="ORF">BN2614_LOCUS2</name>
</gene>
<organism evidence="1 2">
    <name type="scientific">Gulo gulo</name>
    <name type="common">Wolverine</name>
    <name type="synonym">Gluton</name>
    <dbReference type="NCBI Taxonomy" id="48420"/>
    <lineage>
        <taxon>Eukaryota</taxon>
        <taxon>Metazoa</taxon>
        <taxon>Chordata</taxon>
        <taxon>Craniata</taxon>
        <taxon>Vertebrata</taxon>
        <taxon>Euteleostomi</taxon>
        <taxon>Mammalia</taxon>
        <taxon>Eutheria</taxon>
        <taxon>Laurasiatheria</taxon>
        <taxon>Carnivora</taxon>
        <taxon>Caniformia</taxon>
        <taxon>Musteloidea</taxon>
        <taxon>Mustelidae</taxon>
        <taxon>Guloninae</taxon>
        <taxon>Gulo</taxon>
    </lineage>
</organism>
<proteinExistence type="predicted"/>
<protein>
    <submittedName>
        <fullName evidence="1">Uncharacterized protein</fullName>
    </submittedName>
</protein>
<dbReference type="AlphaFoldDB" id="A0A9X9MCJ0"/>
<comment type="caution">
    <text evidence="1">The sequence shown here is derived from an EMBL/GenBank/DDBJ whole genome shotgun (WGS) entry which is preliminary data.</text>
</comment>
<evidence type="ECO:0000313" key="1">
    <source>
        <dbReference type="EMBL" id="VCX42221.1"/>
    </source>
</evidence>
<evidence type="ECO:0000313" key="2">
    <source>
        <dbReference type="Proteomes" id="UP000269945"/>
    </source>
</evidence>
<feature type="non-terminal residue" evidence="1">
    <location>
        <position position="82"/>
    </location>
</feature>
<dbReference type="EMBL" id="CYRY02046495">
    <property type="protein sequence ID" value="VCX42221.1"/>
    <property type="molecule type" value="Genomic_DNA"/>
</dbReference>
<dbReference type="Proteomes" id="UP000269945">
    <property type="component" value="Unassembled WGS sequence"/>
</dbReference>
<accession>A0A9X9MCJ0</accession>